<feature type="transmembrane region" description="Helical" evidence="1">
    <location>
        <begin position="96"/>
        <end position="117"/>
    </location>
</feature>
<keyword evidence="1" id="KW-0472">Membrane</keyword>
<proteinExistence type="predicted"/>
<evidence type="ECO:0008006" key="4">
    <source>
        <dbReference type="Google" id="ProtNLM"/>
    </source>
</evidence>
<dbReference type="Proteomes" id="UP000523007">
    <property type="component" value="Unassembled WGS sequence"/>
</dbReference>
<name>A0A7W7RED2_9ACTN</name>
<feature type="transmembrane region" description="Helical" evidence="1">
    <location>
        <begin position="144"/>
        <end position="164"/>
    </location>
</feature>
<comment type="caution">
    <text evidence="2">The sequence shown here is derived from an EMBL/GenBank/DDBJ whole genome shotgun (WGS) entry which is preliminary data.</text>
</comment>
<organism evidence="2 3">
    <name type="scientific">Lipingzhangella halophila</name>
    <dbReference type="NCBI Taxonomy" id="1783352"/>
    <lineage>
        <taxon>Bacteria</taxon>
        <taxon>Bacillati</taxon>
        <taxon>Actinomycetota</taxon>
        <taxon>Actinomycetes</taxon>
        <taxon>Streptosporangiales</taxon>
        <taxon>Nocardiopsidaceae</taxon>
        <taxon>Lipingzhangella</taxon>
    </lineage>
</organism>
<dbReference type="RefSeq" id="WP_184575665.1">
    <property type="nucleotide sequence ID" value="NZ_JACHJT010000001.1"/>
</dbReference>
<evidence type="ECO:0000256" key="1">
    <source>
        <dbReference type="SAM" id="Phobius"/>
    </source>
</evidence>
<reference evidence="2 3" key="1">
    <citation type="submission" date="2020-08" db="EMBL/GenBank/DDBJ databases">
        <title>Sequencing the genomes of 1000 actinobacteria strains.</title>
        <authorList>
            <person name="Klenk H.-P."/>
        </authorList>
    </citation>
    <scope>NUCLEOTIDE SEQUENCE [LARGE SCALE GENOMIC DNA]</scope>
    <source>
        <strain evidence="2 3">DSM 102030</strain>
    </source>
</reference>
<feature type="transmembrane region" description="Helical" evidence="1">
    <location>
        <begin position="65"/>
        <end position="89"/>
    </location>
</feature>
<evidence type="ECO:0000313" key="2">
    <source>
        <dbReference type="EMBL" id="MBB4930457.1"/>
    </source>
</evidence>
<dbReference type="EMBL" id="JACHJT010000001">
    <property type="protein sequence ID" value="MBB4930457.1"/>
    <property type="molecule type" value="Genomic_DNA"/>
</dbReference>
<evidence type="ECO:0000313" key="3">
    <source>
        <dbReference type="Proteomes" id="UP000523007"/>
    </source>
</evidence>
<dbReference type="AlphaFoldDB" id="A0A7W7RED2"/>
<gene>
    <name evidence="2" type="ORF">F4561_001277</name>
</gene>
<sequence>MAGSATAPGRLFKLGVRARKGVLAAHIVFAGAWIGIDATLGILVITGLLTADPGVAATCFQALQFFAVVPMFTVSLACLGTGVVLGLGTKYGLLRYWWVAAKLAINLVFSALIVFALRPDIELAADYGRQLAAGTPTLPEPTMLLFPVFVAPTLLLIATLLAVFKPWGRIRRRSERAPRERVAGAASR</sequence>
<accession>A0A7W7RED2</accession>
<protein>
    <recommendedName>
        <fullName evidence="4">DUF2269 domain-containing protein</fullName>
    </recommendedName>
</protein>
<keyword evidence="1" id="KW-1133">Transmembrane helix</keyword>
<keyword evidence="3" id="KW-1185">Reference proteome</keyword>
<feature type="transmembrane region" description="Helical" evidence="1">
    <location>
        <begin position="21"/>
        <end position="45"/>
    </location>
</feature>
<keyword evidence="1" id="KW-0812">Transmembrane</keyword>